<accession>A0A0A9H5X3</accession>
<evidence type="ECO:0000313" key="1">
    <source>
        <dbReference type="EMBL" id="JAE32117.1"/>
    </source>
</evidence>
<reference evidence="1" key="2">
    <citation type="journal article" date="2015" name="Data Brief">
        <title>Shoot transcriptome of the giant reed, Arundo donax.</title>
        <authorList>
            <person name="Barrero R.A."/>
            <person name="Guerrero F.D."/>
            <person name="Moolhuijzen P."/>
            <person name="Goolsby J.A."/>
            <person name="Tidwell J."/>
            <person name="Bellgard S.E."/>
            <person name="Bellgard M.I."/>
        </authorList>
    </citation>
    <scope>NUCLEOTIDE SEQUENCE</scope>
    <source>
        <tissue evidence="1">Shoot tissue taken approximately 20 cm above the soil surface</tissue>
    </source>
</reference>
<organism evidence="1">
    <name type="scientific">Arundo donax</name>
    <name type="common">Giant reed</name>
    <name type="synonym">Donax arundinaceus</name>
    <dbReference type="NCBI Taxonomy" id="35708"/>
    <lineage>
        <taxon>Eukaryota</taxon>
        <taxon>Viridiplantae</taxon>
        <taxon>Streptophyta</taxon>
        <taxon>Embryophyta</taxon>
        <taxon>Tracheophyta</taxon>
        <taxon>Spermatophyta</taxon>
        <taxon>Magnoliopsida</taxon>
        <taxon>Liliopsida</taxon>
        <taxon>Poales</taxon>
        <taxon>Poaceae</taxon>
        <taxon>PACMAD clade</taxon>
        <taxon>Arundinoideae</taxon>
        <taxon>Arundineae</taxon>
        <taxon>Arundo</taxon>
    </lineage>
</organism>
<dbReference type="AlphaFoldDB" id="A0A0A9H5X3"/>
<sequence length="38" mass="4404">MEIYSVFQEYPGSDKQISVFEYLFNLPSGILNKPAQHL</sequence>
<reference evidence="1" key="1">
    <citation type="submission" date="2014-09" db="EMBL/GenBank/DDBJ databases">
        <authorList>
            <person name="Magalhaes I.L.F."/>
            <person name="Oliveira U."/>
            <person name="Santos F.R."/>
            <person name="Vidigal T.H.D.A."/>
            <person name="Brescovit A.D."/>
            <person name="Santos A.J."/>
        </authorList>
    </citation>
    <scope>NUCLEOTIDE SEQUENCE</scope>
    <source>
        <tissue evidence="1">Shoot tissue taken approximately 20 cm above the soil surface</tissue>
    </source>
</reference>
<proteinExistence type="predicted"/>
<dbReference type="EMBL" id="GBRH01165779">
    <property type="protein sequence ID" value="JAE32117.1"/>
    <property type="molecule type" value="Transcribed_RNA"/>
</dbReference>
<protein>
    <submittedName>
        <fullName evidence="1">Uncharacterized protein</fullName>
    </submittedName>
</protein>
<name>A0A0A9H5X3_ARUDO</name>